<dbReference type="AlphaFoldDB" id="A0A066UUM4"/>
<name>A0A066UUM4_9VIBR</name>
<comment type="caution">
    <text evidence="3">The sequence shown here is derived from an EMBL/GenBank/DDBJ whole genome shotgun (WGS) entry which is preliminary data.</text>
</comment>
<dbReference type="OrthoDB" id="5733495at2"/>
<evidence type="ECO:0000313" key="3">
    <source>
        <dbReference type="EMBL" id="KDN27829.1"/>
    </source>
</evidence>
<evidence type="ECO:0000313" key="4">
    <source>
        <dbReference type="Proteomes" id="UP000027219"/>
    </source>
</evidence>
<evidence type="ECO:0000313" key="2">
    <source>
        <dbReference type="EMBL" id="KAB0303240.1"/>
    </source>
</evidence>
<organism evidence="3 4">
    <name type="scientific">Vibrio fortis</name>
    <dbReference type="NCBI Taxonomy" id="212667"/>
    <lineage>
        <taxon>Bacteria</taxon>
        <taxon>Pseudomonadati</taxon>
        <taxon>Pseudomonadota</taxon>
        <taxon>Gammaproteobacteria</taxon>
        <taxon>Vibrionales</taxon>
        <taxon>Vibrionaceae</taxon>
        <taxon>Vibrio</taxon>
    </lineage>
</organism>
<keyword evidence="4" id="KW-1185">Reference proteome</keyword>
<protein>
    <submittedName>
        <fullName evidence="3">Uncharacterized protein</fullName>
    </submittedName>
</protein>
<accession>A0A066UUM4</accession>
<dbReference type="RefSeq" id="WP_032552044.1">
    <property type="nucleotide sequence ID" value="NZ_JBEEBC010000002.1"/>
</dbReference>
<gene>
    <name evidence="2" type="ORF">F2Z80_04350</name>
    <name evidence="3" type="ORF">VFDL14_02280</name>
</gene>
<feature type="signal peptide" evidence="1">
    <location>
        <begin position="1"/>
        <end position="20"/>
    </location>
</feature>
<dbReference type="Proteomes" id="UP000027219">
    <property type="component" value="Unassembled WGS sequence"/>
</dbReference>
<sequence length="134" mass="14677">MKQYGLFGLLIASSSFVAHAADNADLEVGLALDQDLSAVIEIDNTYRVTVGNDGAAFDYMLKRGKFDSETPLDWYVGVGAWAEWEDDFGVRVPLGVKVNFYEGWNAYAQVHPELDLYAGAELQLGGAVGVTYKF</sequence>
<proteinExistence type="predicted"/>
<reference evidence="2 5" key="2">
    <citation type="submission" date="2019-09" db="EMBL/GenBank/DDBJ databases">
        <title>Vibrio Fortis S7-72.</title>
        <authorList>
            <person name="Das S.K."/>
        </authorList>
    </citation>
    <scope>NUCLEOTIDE SEQUENCE [LARGE SCALE GENOMIC DNA]</scope>
    <source>
        <strain evidence="2 5">S7-72</strain>
    </source>
</reference>
<dbReference type="Proteomes" id="UP000326687">
    <property type="component" value="Unassembled WGS sequence"/>
</dbReference>
<dbReference type="EMBL" id="JFFR01000025">
    <property type="protein sequence ID" value="KDN27829.1"/>
    <property type="molecule type" value="Genomic_DNA"/>
</dbReference>
<feature type="chain" id="PRO_5044538789" evidence="1">
    <location>
        <begin position="21"/>
        <end position="134"/>
    </location>
</feature>
<keyword evidence="1" id="KW-0732">Signal</keyword>
<dbReference type="EMBL" id="VXDD01000001">
    <property type="protein sequence ID" value="KAB0303240.1"/>
    <property type="molecule type" value="Genomic_DNA"/>
</dbReference>
<evidence type="ECO:0000256" key="1">
    <source>
        <dbReference type="SAM" id="SignalP"/>
    </source>
</evidence>
<evidence type="ECO:0000313" key="5">
    <source>
        <dbReference type="Proteomes" id="UP000326687"/>
    </source>
</evidence>
<reference evidence="3 4" key="1">
    <citation type="submission" date="2014-02" db="EMBL/GenBank/DDBJ databases">
        <title>Vibrio fortis Dalian14 Genome Sequencing.</title>
        <authorList>
            <person name="Wang Y."/>
            <person name="Song L."/>
            <person name="Liu G."/>
            <person name="Ding J."/>
        </authorList>
    </citation>
    <scope>NUCLEOTIDE SEQUENCE [LARGE SCALE GENOMIC DNA]</scope>
    <source>
        <strain evidence="3 4">Dalian14</strain>
    </source>
</reference>